<keyword evidence="1" id="KW-0732">Signal</keyword>
<keyword evidence="4" id="KW-1185">Reference proteome</keyword>
<keyword evidence="1" id="KW-0175">Coiled coil</keyword>
<dbReference type="SUPFAM" id="SSF48452">
    <property type="entry name" value="TPR-like"/>
    <property type="match status" value="1"/>
</dbReference>
<comment type="function">
    <text evidence="1">Mediates coordination of peptidoglycan synthesis and outer membrane constriction during cell division.</text>
</comment>
<feature type="compositionally biased region" description="Low complexity" evidence="2">
    <location>
        <begin position="138"/>
        <end position="149"/>
    </location>
</feature>
<feature type="signal peptide" evidence="1">
    <location>
        <begin position="1"/>
        <end position="20"/>
    </location>
</feature>
<dbReference type="AlphaFoldDB" id="A0A421BT87"/>
<feature type="chain" id="PRO_5019596899" description="Cell division coordinator CpoB" evidence="1">
    <location>
        <begin position="21"/>
        <end position="282"/>
    </location>
</feature>
<dbReference type="Pfam" id="PF13174">
    <property type="entry name" value="TPR_6"/>
    <property type="match status" value="1"/>
</dbReference>
<dbReference type="Pfam" id="PF13432">
    <property type="entry name" value="TPR_16"/>
    <property type="match status" value="1"/>
</dbReference>
<keyword evidence="1" id="KW-0132">Cell division</keyword>
<dbReference type="GO" id="GO:0030288">
    <property type="term" value="C:outer membrane-bounded periplasmic space"/>
    <property type="evidence" value="ECO:0007669"/>
    <property type="project" value="UniProtKB-UniRule"/>
</dbReference>
<dbReference type="InterPro" id="IPR019734">
    <property type="entry name" value="TPR_rpt"/>
</dbReference>
<evidence type="ECO:0000256" key="2">
    <source>
        <dbReference type="SAM" id="MobiDB-lite"/>
    </source>
</evidence>
<feature type="region of interest" description="Disordered" evidence="2">
    <location>
        <begin position="138"/>
        <end position="159"/>
    </location>
</feature>
<dbReference type="Proteomes" id="UP000279673">
    <property type="component" value="Unassembled WGS sequence"/>
</dbReference>
<dbReference type="Gene3D" id="1.25.40.10">
    <property type="entry name" value="Tetratricopeptide repeat domain"/>
    <property type="match status" value="1"/>
</dbReference>
<evidence type="ECO:0000313" key="3">
    <source>
        <dbReference type="EMBL" id="RLL71497.1"/>
    </source>
</evidence>
<comment type="subcellular location">
    <subcellularLocation>
        <location evidence="1">Periplasm</location>
    </subcellularLocation>
</comment>
<proteinExistence type="inferred from homology"/>
<evidence type="ECO:0000256" key="1">
    <source>
        <dbReference type="HAMAP-Rule" id="MF_02066"/>
    </source>
</evidence>
<dbReference type="InterPro" id="IPR034706">
    <property type="entry name" value="CpoB"/>
</dbReference>
<comment type="caution">
    <text evidence="3">The sequence shown here is derived from an EMBL/GenBank/DDBJ whole genome shotgun (WGS) entry which is preliminary data.</text>
</comment>
<gene>
    <name evidence="3" type="primary">ybgF</name>
    <name evidence="1" type="synonym">cpoB</name>
    <name evidence="3" type="ORF">DYS74_06415</name>
</gene>
<dbReference type="RefSeq" id="WP_121532030.1">
    <property type="nucleotide sequence ID" value="NZ_RCHI01000004.1"/>
</dbReference>
<dbReference type="NCBIfam" id="TIGR02795">
    <property type="entry name" value="tol_pal_ybgF"/>
    <property type="match status" value="1"/>
</dbReference>
<accession>A0A421BT87</accession>
<feature type="coiled-coil region" evidence="1">
    <location>
        <begin position="26"/>
        <end position="94"/>
    </location>
</feature>
<dbReference type="InterPro" id="IPR014162">
    <property type="entry name" value="CpoB_C"/>
</dbReference>
<name>A0A421BT87_9RHOB</name>
<organism evidence="3 4">
    <name type="scientific">Paenirhodobacter hankyongi</name>
    <dbReference type="NCBI Taxonomy" id="2294033"/>
    <lineage>
        <taxon>Bacteria</taxon>
        <taxon>Pseudomonadati</taxon>
        <taxon>Pseudomonadota</taxon>
        <taxon>Alphaproteobacteria</taxon>
        <taxon>Rhodobacterales</taxon>
        <taxon>Rhodobacter group</taxon>
        <taxon>Paenirhodobacter</taxon>
    </lineage>
</organism>
<dbReference type="InterPro" id="IPR011990">
    <property type="entry name" value="TPR-like_helical_dom_sf"/>
</dbReference>
<evidence type="ECO:0000313" key="4">
    <source>
        <dbReference type="Proteomes" id="UP000279673"/>
    </source>
</evidence>
<sequence precursor="true">MRRVMLGAAVALALAAPAHAADKQTLADIRAELAQLSAQLQDLRSELVASGAKGMQAAGGASALQRMDTMEAELSTLTSRTEELQNRIDRVVKDGTNRVGDLEFRVCELEEGCDPSSVGQGAPLGGAAPAASAVTAPAAPSTGAASSSSSGGGDLAMNEQSDFDRAKGVLGQGDFRGAADLFATFAETYPGGPLTDDAMYLRGDALHQAGDVPGAARAWLDAFSAAPEGKRAADNLLELGKALGELGQKNEACATLAEVPARFPSSQAAGQVPSAQAGLGCQ</sequence>
<dbReference type="GO" id="GO:0043093">
    <property type="term" value="P:FtsZ-dependent cytokinesis"/>
    <property type="evidence" value="ECO:0007669"/>
    <property type="project" value="UniProtKB-UniRule"/>
</dbReference>
<keyword evidence="1" id="KW-0131">Cell cycle</keyword>
<comment type="similarity">
    <text evidence="1">Belongs to the CpoB family.</text>
</comment>
<reference evidence="3 4" key="1">
    <citation type="submission" date="2018-10" db="EMBL/GenBank/DDBJ databases">
        <title>Rhodobacter sp . BO-81.</title>
        <authorList>
            <person name="Im W.T."/>
        </authorList>
    </citation>
    <scope>NUCLEOTIDE SEQUENCE [LARGE SCALE GENOMIC DNA]</scope>
    <source>
        <strain evidence="3 4">BO-81</strain>
    </source>
</reference>
<dbReference type="EMBL" id="RCHI01000004">
    <property type="protein sequence ID" value="RLL71497.1"/>
    <property type="molecule type" value="Genomic_DNA"/>
</dbReference>
<keyword evidence="1" id="KW-0574">Periplasm</keyword>
<dbReference type="HAMAP" id="MF_02066">
    <property type="entry name" value="CpoB"/>
    <property type="match status" value="1"/>
</dbReference>
<protein>
    <recommendedName>
        <fullName evidence="1">Cell division coordinator CpoB</fullName>
    </recommendedName>
</protein>